<dbReference type="EMBL" id="MHWF01000006">
    <property type="protein sequence ID" value="OHB06221.1"/>
    <property type="molecule type" value="Genomic_DNA"/>
</dbReference>
<gene>
    <name evidence="1" type="ORF">A3B16_02885</name>
</gene>
<protein>
    <recommendedName>
        <fullName evidence="3">Histidine kinase/HSP90-like ATPase domain-containing protein</fullName>
    </recommendedName>
</protein>
<dbReference type="SUPFAM" id="SSF55874">
    <property type="entry name" value="ATPase domain of HSP90 chaperone/DNA topoisomerase II/histidine kinase"/>
    <property type="match status" value="1"/>
</dbReference>
<dbReference type="Gene3D" id="3.30.565.10">
    <property type="entry name" value="Histidine kinase-like ATPase, C-terminal domain"/>
    <property type="match status" value="1"/>
</dbReference>
<sequence length="322" mass="35839">MKLHIPNSAFLGNINTFLSRLDLSDNGILDITINKSWISIHPLVISMIAALGKQFRPESIKCEKVLARSGHYLVRMGLFNFLGIKSEAPVIEEHEPSGRIIPLTLIKNSSDLKDFLDNLVPLLHLQNESKNVQAIQHIFSELIRNVLEHSQSGQGAIVCAQYFKKSNKISIGVADIGIGLKKSLSQSYSVQDDREAIKLALTPGVTGTTKKPGGSPQNAGFGLFLIKSIAHVNSDFFVIISGNKMYKLLQRGKANLELKGNPFDDRHSIMDIETWKGTAVGVDISINQTQEFNNLLRAIHKFYSHEVKGQKKEHYKKPKFIS</sequence>
<reference evidence="1 2" key="1">
    <citation type="journal article" date="2016" name="Nat. Commun.">
        <title>Thousands of microbial genomes shed light on interconnected biogeochemical processes in an aquifer system.</title>
        <authorList>
            <person name="Anantharaman K."/>
            <person name="Brown C.T."/>
            <person name="Hug L.A."/>
            <person name="Sharon I."/>
            <person name="Castelle C.J."/>
            <person name="Probst A.J."/>
            <person name="Thomas B.C."/>
            <person name="Singh A."/>
            <person name="Wilkins M.J."/>
            <person name="Karaoz U."/>
            <person name="Brodie E.L."/>
            <person name="Williams K.H."/>
            <person name="Hubbard S.S."/>
            <person name="Banfield J.F."/>
        </authorList>
    </citation>
    <scope>NUCLEOTIDE SEQUENCE [LARGE SCALE GENOMIC DNA]</scope>
</reference>
<dbReference type="AlphaFoldDB" id="A0A1G2U9V0"/>
<accession>A0A1G2U9V0</accession>
<evidence type="ECO:0000313" key="2">
    <source>
        <dbReference type="Proteomes" id="UP000177722"/>
    </source>
</evidence>
<evidence type="ECO:0008006" key="3">
    <source>
        <dbReference type="Google" id="ProtNLM"/>
    </source>
</evidence>
<organism evidence="1 2">
    <name type="scientific">Candidatus Zambryskibacteria bacterium RIFCSPLOWO2_01_FULL_45_43</name>
    <dbReference type="NCBI Taxonomy" id="1802762"/>
    <lineage>
        <taxon>Bacteria</taxon>
        <taxon>Candidatus Zambryskiibacteriota</taxon>
    </lineage>
</organism>
<comment type="caution">
    <text evidence="1">The sequence shown here is derived from an EMBL/GenBank/DDBJ whole genome shotgun (WGS) entry which is preliminary data.</text>
</comment>
<dbReference type="InterPro" id="IPR036890">
    <property type="entry name" value="HATPase_C_sf"/>
</dbReference>
<name>A0A1G2U9V0_9BACT</name>
<proteinExistence type="predicted"/>
<dbReference type="Proteomes" id="UP000177722">
    <property type="component" value="Unassembled WGS sequence"/>
</dbReference>
<evidence type="ECO:0000313" key="1">
    <source>
        <dbReference type="EMBL" id="OHB06221.1"/>
    </source>
</evidence>